<name>A0ACC1L1D4_9FUNG</name>
<dbReference type="EMBL" id="JANBUN010001262">
    <property type="protein sequence ID" value="KAJ2798901.1"/>
    <property type="molecule type" value="Genomic_DNA"/>
</dbReference>
<reference evidence="1" key="1">
    <citation type="submission" date="2022-07" db="EMBL/GenBank/DDBJ databases">
        <title>Phylogenomic reconstructions and comparative analyses of Kickxellomycotina fungi.</title>
        <authorList>
            <person name="Reynolds N.K."/>
            <person name="Stajich J.E."/>
            <person name="Barry K."/>
            <person name="Grigoriev I.V."/>
            <person name="Crous P."/>
            <person name="Smith M.E."/>
        </authorList>
    </citation>
    <scope>NUCLEOTIDE SEQUENCE</scope>
    <source>
        <strain evidence="1">BCRC 34780</strain>
    </source>
</reference>
<sequence length="172" mass="17889">MLRTLGAVVDARGRWVELSMGLSAYAVVWHAYAQARTALAPDGETDGSGWVIAGATAVSYSGLALLLLLPPVGVARAAIGALRRRWRRRRSDPGAEQAAQQQDGSSPVAEPMCLFSLLLVAVLTAVADFAGVVDITRAPLAADVLVGLWRSCAAAGLLLTVAALPIYIAAPE</sequence>
<organism evidence="1 2">
    <name type="scientific">Coemansia helicoidea</name>
    <dbReference type="NCBI Taxonomy" id="1286919"/>
    <lineage>
        <taxon>Eukaryota</taxon>
        <taxon>Fungi</taxon>
        <taxon>Fungi incertae sedis</taxon>
        <taxon>Zoopagomycota</taxon>
        <taxon>Kickxellomycotina</taxon>
        <taxon>Kickxellomycetes</taxon>
        <taxon>Kickxellales</taxon>
        <taxon>Kickxellaceae</taxon>
        <taxon>Coemansia</taxon>
    </lineage>
</organism>
<proteinExistence type="predicted"/>
<accession>A0ACC1L1D4</accession>
<gene>
    <name evidence="1" type="ORF">H4R21_003743</name>
</gene>
<protein>
    <submittedName>
        <fullName evidence="1">Uncharacterized protein</fullName>
    </submittedName>
</protein>
<dbReference type="Proteomes" id="UP001140087">
    <property type="component" value="Unassembled WGS sequence"/>
</dbReference>
<evidence type="ECO:0000313" key="1">
    <source>
        <dbReference type="EMBL" id="KAJ2798901.1"/>
    </source>
</evidence>
<keyword evidence="2" id="KW-1185">Reference proteome</keyword>
<evidence type="ECO:0000313" key="2">
    <source>
        <dbReference type="Proteomes" id="UP001140087"/>
    </source>
</evidence>
<comment type="caution">
    <text evidence="1">The sequence shown here is derived from an EMBL/GenBank/DDBJ whole genome shotgun (WGS) entry which is preliminary data.</text>
</comment>
<feature type="non-terminal residue" evidence="1">
    <location>
        <position position="172"/>
    </location>
</feature>